<evidence type="ECO:0000313" key="10">
    <source>
        <dbReference type="Proteomes" id="UP000078486"/>
    </source>
</evidence>
<dbReference type="AlphaFoldDB" id="A0A178IFX8"/>
<dbReference type="GO" id="GO:0071973">
    <property type="term" value="P:bacterial-type flagellum-dependent cell motility"/>
    <property type="evidence" value="ECO:0007669"/>
    <property type="project" value="InterPro"/>
</dbReference>
<keyword evidence="10" id="KW-1185">Reference proteome</keyword>
<evidence type="ECO:0000256" key="1">
    <source>
        <dbReference type="ARBA" id="ARBA00004413"/>
    </source>
</evidence>
<keyword evidence="4" id="KW-1003">Cell membrane</keyword>
<reference evidence="9 10" key="1">
    <citation type="submission" date="2016-01" db="EMBL/GenBank/DDBJ databases">
        <title>High potential of lignocellulose degradation of a new Verrucomicrobia species.</title>
        <authorList>
            <person name="Wang Y."/>
            <person name="Shi Y."/>
            <person name="Qiu Z."/>
            <person name="Liu S."/>
            <person name="Yang H."/>
        </authorList>
    </citation>
    <scope>NUCLEOTIDE SEQUENCE [LARGE SCALE GENOMIC DNA]</scope>
    <source>
        <strain evidence="9 10">TSB47</strain>
    </source>
</reference>
<dbReference type="GO" id="GO:0006935">
    <property type="term" value="P:chemotaxis"/>
    <property type="evidence" value="ECO:0007669"/>
    <property type="project" value="UniProtKB-KW"/>
</dbReference>
<dbReference type="InterPro" id="IPR051469">
    <property type="entry name" value="FliN/MopA/SpaO"/>
</dbReference>
<evidence type="ECO:0000256" key="3">
    <source>
        <dbReference type="ARBA" id="ARBA00021897"/>
    </source>
</evidence>
<dbReference type="Gene3D" id="2.30.330.10">
    <property type="entry name" value="SpoA-like"/>
    <property type="match status" value="1"/>
</dbReference>
<evidence type="ECO:0000256" key="4">
    <source>
        <dbReference type="ARBA" id="ARBA00022475"/>
    </source>
</evidence>
<dbReference type="InterPro" id="IPR001172">
    <property type="entry name" value="FliN_T3SS_HrcQb"/>
</dbReference>
<evidence type="ECO:0000256" key="6">
    <source>
        <dbReference type="ARBA" id="ARBA00022779"/>
    </source>
</evidence>
<sequence length="92" mass="9661">MEDKTLDLVLDVKVKVTVQLGSCQLSMREVLALSPGAVVQLTQRAIDPVGLYVNGKLIAFGEVVVVEENFGIKITELVGLAPVEAAGQGTPA</sequence>
<comment type="subcellular location">
    <subcellularLocation>
        <location evidence="1">Cell membrane</location>
        <topology evidence="1">Peripheral membrane protein</topology>
        <orientation evidence="1">Cytoplasmic side</orientation>
    </subcellularLocation>
</comment>
<dbReference type="NCBIfam" id="TIGR02480">
    <property type="entry name" value="fliN"/>
    <property type="match status" value="1"/>
</dbReference>
<dbReference type="InterPro" id="IPR012826">
    <property type="entry name" value="FliN"/>
</dbReference>
<keyword evidence="6" id="KW-0283">Flagellar rotation</keyword>
<dbReference type="GO" id="GO:0005886">
    <property type="term" value="C:plasma membrane"/>
    <property type="evidence" value="ECO:0007669"/>
    <property type="project" value="UniProtKB-SubCell"/>
</dbReference>
<dbReference type="PANTHER" id="PTHR43484">
    <property type="match status" value="1"/>
</dbReference>
<dbReference type="PANTHER" id="PTHR43484:SF1">
    <property type="entry name" value="FLAGELLAR MOTOR SWITCH PROTEIN FLIN"/>
    <property type="match status" value="1"/>
</dbReference>
<dbReference type="OrthoDB" id="9773459at2"/>
<keyword evidence="9" id="KW-0282">Flagellum</keyword>
<evidence type="ECO:0000256" key="2">
    <source>
        <dbReference type="ARBA" id="ARBA00009226"/>
    </source>
</evidence>
<comment type="caution">
    <text evidence="9">The sequence shown here is derived from an EMBL/GenBank/DDBJ whole genome shotgun (WGS) entry which is preliminary data.</text>
</comment>
<dbReference type="InterPro" id="IPR036429">
    <property type="entry name" value="SpoA-like_sf"/>
</dbReference>
<keyword evidence="5" id="KW-0145">Chemotaxis</keyword>
<proteinExistence type="inferred from homology"/>
<keyword evidence="9" id="KW-0969">Cilium</keyword>
<gene>
    <name evidence="9" type="ORF">AW736_16320</name>
</gene>
<dbReference type="GO" id="GO:0009425">
    <property type="term" value="C:bacterial-type flagellum basal body"/>
    <property type="evidence" value="ECO:0007669"/>
    <property type="project" value="InterPro"/>
</dbReference>
<dbReference type="GO" id="GO:0003774">
    <property type="term" value="F:cytoskeletal motor activity"/>
    <property type="evidence" value="ECO:0007669"/>
    <property type="project" value="InterPro"/>
</dbReference>
<dbReference type="STRING" id="1184151.AW736_16320"/>
<accession>A0A178IFX8</accession>
<evidence type="ECO:0000313" key="9">
    <source>
        <dbReference type="EMBL" id="OAM88628.1"/>
    </source>
</evidence>
<dbReference type="RefSeq" id="WP_068771362.1">
    <property type="nucleotide sequence ID" value="NZ_KV441841.1"/>
</dbReference>
<dbReference type="PRINTS" id="PR00956">
    <property type="entry name" value="FLGMOTORFLIN"/>
</dbReference>
<keyword evidence="9" id="KW-0966">Cell projection</keyword>
<organism evidence="9 10">
    <name type="scientific">Termitidicoccus mucosus</name>
    <dbReference type="NCBI Taxonomy" id="1184151"/>
    <lineage>
        <taxon>Bacteria</taxon>
        <taxon>Pseudomonadati</taxon>
        <taxon>Verrucomicrobiota</taxon>
        <taxon>Opitutia</taxon>
        <taxon>Opitutales</taxon>
        <taxon>Opitutaceae</taxon>
        <taxon>Termitidicoccus</taxon>
    </lineage>
</organism>
<comment type="similarity">
    <text evidence="2">Belongs to the FliN/MopA/SpaO family.</text>
</comment>
<feature type="domain" description="Flagellar motor switch protein FliN-like C-terminal" evidence="8">
    <location>
        <begin position="8"/>
        <end position="78"/>
    </location>
</feature>
<keyword evidence="7" id="KW-0472">Membrane</keyword>
<name>A0A178IFX8_9BACT</name>
<dbReference type="InterPro" id="IPR001543">
    <property type="entry name" value="FliN-like_C"/>
</dbReference>
<dbReference type="SUPFAM" id="SSF101801">
    <property type="entry name" value="Surface presentation of antigens (SPOA)"/>
    <property type="match status" value="1"/>
</dbReference>
<protein>
    <recommendedName>
        <fullName evidence="3">Flagellar motor switch protein FliN</fullName>
    </recommendedName>
</protein>
<evidence type="ECO:0000256" key="7">
    <source>
        <dbReference type="ARBA" id="ARBA00023136"/>
    </source>
</evidence>
<dbReference type="EMBL" id="LRRQ01000126">
    <property type="protein sequence ID" value="OAM88628.1"/>
    <property type="molecule type" value="Genomic_DNA"/>
</dbReference>
<dbReference type="Proteomes" id="UP000078486">
    <property type="component" value="Unassembled WGS sequence"/>
</dbReference>
<evidence type="ECO:0000256" key="5">
    <source>
        <dbReference type="ARBA" id="ARBA00022500"/>
    </source>
</evidence>
<evidence type="ECO:0000259" key="8">
    <source>
        <dbReference type="Pfam" id="PF01052"/>
    </source>
</evidence>
<dbReference type="Pfam" id="PF01052">
    <property type="entry name" value="FliMN_C"/>
    <property type="match status" value="1"/>
</dbReference>